<evidence type="ECO:0000259" key="3">
    <source>
        <dbReference type="PROSITE" id="PS50943"/>
    </source>
</evidence>
<dbReference type="Gene3D" id="1.10.10.2910">
    <property type="match status" value="1"/>
</dbReference>
<dbReference type="GO" id="GO:0003677">
    <property type="term" value="F:DNA binding"/>
    <property type="evidence" value="ECO:0007669"/>
    <property type="project" value="InterPro"/>
</dbReference>
<dbReference type="AlphaFoldDB" id="A0A845F5N7"/>
<feature type="domain" description="HTH cro/C1-type" evidence="3">
    <location>
        <begin position="82"/>
        <end position="137"/>
    </location>
</feature>
<dbReference type="EMBL" id="WMEY01000013">
    <property type="protein sequence ID" value="MYL65986.1"/>
    <property type="molecule type" value="Genomic_DNA"/>
</dbReference>
<dbReference type="InterPro" id="IPR010982">
    <property type="entry name" value="Lambda_DNA-bd_dom_sf"/>
</dbReference>
<dbReference type="InterPro" id="IPR010359">
    <property type="entry name" value="IrrE_HExxH"/>
</dbReference>
<sequence length="471" mass="54688">MIKNQIQYDLTKSQLHKFEHALTSLRDSERDNTIHELLWKAQIDALESQVEELTNQIKEYESYINQEVDPGNFSLDDLPTLIIAKRLMLGLTEEMLADKLDIPEAEIIKYEEEDYSTVSYGMLVNLIKILEIDQDNKDFEVLIHLNPDEIFRKLHRVGFTKQFILQKLISFKNKSSSSLSIINLLSSIKKIFNIAPKDIEMGSQLQLNFVDYSPLYKLPENASEDKVKMYTTYALYIAKIISKSIVEINMNTLPDYPELMSTEIKNEYGEVNFENTLYYAWSKGVAVVPLNDPGGFHGAFWRIQNRNIIFLKQKSQYESRWLFDLLHELWHAAQEQEKEERFKIDVESMIDGDSQVNYDKEEKVANIFAWEVIFEGKAEELAKKCAEKADNFGPKLKSTLIEVATENGVKVDYLANYLAYRADVNLWGVAANLQSKDIDPYEVAKDILFEKLDYSKLEIEEIELLDNLFED</sequence>
<evidence type="ECO:0000313" key="5">
    <source>
        <dbReference type="Proteomes" id="UP000447833"/>
    </source>
</evidence>
<dbReference type="PROSITE" id="PS50943">
    <property type="entry name" value="HTH_CROC1"/>
    <property type="match status" value="1"/>
</dbReference>
<keyword evidence="2" id="KW-0175">Coiled coil</keyword>
<comment type="caution">
    <text evidence="4">The sequence shown here is derived from an EMBL/GenBank/DDBJ whole genome shotgun (WGS) entry which is preliminary data.</text>
</comment>
<dbReference type="InterPro" id="IPR001387">
    <property type="entry name" value="Cro/C1-type_HTH"/>
</dbReference>
<evidence type="ECO:0000313" key="4">
    <source>
        <dbReference type="EMBL" id="MYL65986.1"/>
    </source>
</evidence>
<dbReference type="CDD" id="cd00093">
    <property type="entry name" value="HTH_XRE"/>
    <property type="match status" value="1"/>
</dbReference>
<feature type="coiled-coil region" evidence="2">
    <location>
        <begin position="36"/>
        <end position="63"/>
    </location>
</feature>
<dbReference type="SUPFAM" id="SSF47413">
    <property type="entry name" value="lambda repressor-like DNA-binding domains"/>
    <property type="match status" value="1"/>
</dbReference>
<reference evidence="4 5" key="1">
    <citation type="submission" date="2019-11" db="EMBL/GenBank/DDBJ databases">
        <title>Genome sequences of 17 halophilic strains isolated from different environments.</title>
        <authorList>
            <person name="Furrow R.E."/>
        </authorList>
    </citation>
    <scope>NUCLEOTIDE SEQUENCE [LARGE SCALE GENOMIC DNA]</scope>
    <source>
        <strain evidence="4 5">22506_14_FS</strain>
    </source>
</reference>
<dbReference type="Pfam" id="PF06114">
    <property type="entry name" value="Peptidase_M78"/>
    <property type="match status" value="1"/>
</dbReference>
<evidence type="ECO:0000256" key="2">
    <source>
        <dbReference type="SAM" id="Coils"/>
    </source>
</evidence>
<gene>
    <name evidence="4" type="ORF">GLW07_21850</name>
</gene>
<protein>
    <recommendedName>
        <fullName evidence="3">HTH cro/C1-type domain-containing protein</fullName>
    </recommendedName>
</protein>
<proteinExistence type="inferred from homology"/>
<accession>A0A845F5N7</accession>
<comment type="similarity">
    <text evidence="1">Belongs to the short-chain fatty acyl-CoA assimilation regulator (ScfR) family.</text>
</comment>
<organism evidence="4 5">
    <name type="scientific">Guptibacillus hwajinpoensis</name>
    <dbReference type="NCBI Taxonomy" id="208199"/>
    <lineage>
        <taxon>Bacteria</taxon>
        <taxon>Bacillati</taxon>
        <taxon>Bacillota</taxon>
        <taxon>Bacilli</taxon>
        <taxon>Bacillales</taxon>
        <taxon>Guptibacillaceae</taxon>
        <taxon>Guptibacillus</taxon>
    </lineage>
</organism>
<name>A0A845F5N7_9BACL</name>
<dbReference type="RefSeq" id="WP_160921668.1">
    <property type="nucleotide sequence ID" value="NZ_WMEY01000013.1"/>
</dbReference>
<evidence type="ECO:0000256" key="1">
    <source>
        <dbReference type="ARBA" id="ARBA00007227"/>
    </source>
</evidence>
<dbReference type="Proteomes" id="UP000447833">
    <property type="component" value="Unassembled WGS sequence"/>
</dbReference>